<evidence type="ECO:0000313" key="2">
    <source>
        <dbReference type="EMBL" id="KAJ4342303.1"/>
    </source>
</evidence>
<protein>
    <recommendedName>
        <fullName evidence="4">Phosphoglycerate mutase</fullName>
    </recommendedName>
</protein>
<dbReference type="OrthoDB" id="496981at2759"/>
<evidence type="ECO:0000313" key="3">
    <source>
        <dbReference type="Proteomes" id="UP001140562"/>
    </source>
</evidence>
<evidence type="ECO:0008006" key="4">
    <source>
        <dbReference type="Google" id="ProtNLM"/>
    </source>
</evidence>
<dbReference type="AlphaFoldDB" id="A0A9W8X6M1"/>
<accession>A0A9W8X6M1</accession>
<evidence type="ECO:0000256" key="1">
    <source>
        <dbReference type="SAM" id="MobiDB-lite"/>
    </source>
</evidence>
<reference evidence="2" key="1">
    <citation type="submission" date="2022-10" db="EMBL/GenBank/DDBJ databases">
        <title>Tapping the CABI collections for fungal endophytes: first genome assemblies for Collariella, Neodidymelliopsis, Ascochyta clinopodiicola, Didymella pomorum, Didymosphaeria variabile, Neocosmospora piperis and Neocucurbitaria cava.</title>
        <authorList>
            <person name="Hill R."/>
        </authorList>
    </citation>
    <scope>NUCLEOTIDE SEQUENCE</scope>
    <source>
        <strain evidence="2">IMI 360193</strain>
    </source>
</reference>
<keyword evidence="3" id="KW-1185">Reference proteome</keyword>
<dbReference type="EMBL" id="JAPEUV010000007">
    <property type="protein sequence ID" value="KAJ4342303.1"/>
    <property type="molecule type" value="Genomic_DNA"/>
</dbReference>
<sequence>MSPTRRASSVEQAEVACPKSSPEKWHAAISPYRSIKRLQNEYGNIVNFERCYELSDYDSKSGTFAPDGQALEGRAATLRKFLRDREEEEIVVVSHGQFLHYVSRDVDDDGKQINGDWENTEYRSYIFWPVEHEDALLKETDESVKRRNASGPGKQLGSADDA</sequence>
<feature type="region of interest" description="Disordered" evidence="1">
    <location>
        <begin position="139"/>
        <end position="162"/>
    </location>
</feature>
<name>A0A9W8X6M1_9PLEO</name>
<gene>
    <name evidence="2" type="ORF">N0V87_001289</name>
</gene>
<dbReference type="Proteomes" id="UP001140562">
    <property type="component" value="Unassembled WGS sequence"/>
</dbReference>
<proteinExistence type="predicted"/>
<organism evidence="2 3">
    <name type="scientific">Didymella glomerata</name>
    <dbReference type="NCBI Taxonomy" id="749621"/>
    <lineage>
        <taxon>Eukaryota</taxon>
        <taxon>Fungi</taxon>
        <taxon>Dikarya</taxon>
        <taxon>Ascomycota</taxon>
        <taxon>Pezizomycotina</taxon>
        <taxon>Dothideomycetes</taxon>
        <taxon>Pleosporomycetidae</taxon>
        <taxon>Pleosporales</taxon>
        <taxon>Pleosporineae</taxon>
        <taxon>Didymellaceae</taxon>
        <taxon>Didymella</taxon>
    </lineage>
</organism>
<comment type="caution">
    <text evidence="2">The sequence shown here is derived from an EMBL/GenBank/DDBJ whole genome shotgun (WGS) entry which is preliminary data.</text>
</comment>